<evidence type="ECO:0000313" key="2">
    <source>
        <dbReference type="Proteomes" id="UP001630127"/>
    </source>
</evidence>
<evidence type="ECO:0000313" key="1">
    <source>
        <dbReference type="EMBL" id="KAL3507245.1"/>
    </source>
</evidence>
<protein>
    <submittedName>
        <fullName evidence="1">Uncharacterized protein</fullName>
    </submittedName>
</protein>
<name>A0ABD2YIM3_9GENT</name>
<reference evidence="1 2" key="1">
    <citation type="submission" date="2024-11" db="EMBL/GenBank/DDBJ databases">
        <title>A near-complete genome assembly of Cinchona calisaya.</title>
        <authorList>
            <person name="Lian D.C."/>
            <person name="Zhao X.W."/>
            <person name="Wei L."/>
        </authorList>
    </citation>
    <scope>NUCLEOTIDE SEQUENCE [LARGE SCALE GENOMIC DNA]</scope>
    <source>
        <tissue evidence="1">Nenye</tissue>
    </source>
</reference>
<comment type="caution">
    <text evidence="1">The sequence shown here is derived from an EMBL/GenBank/DDBJ whole genome shotgun (WGS) entry which is preliminary data.</text>
</comment>
<accession>A0ABD2YIM3</accession>
<dbReference type="AlphaFoldDB" id="A0ABD2YIM3"/>
<dbReference type="Proteomes" id="UP001630127">
    <property type="component" value="Unassembled WGS sequence"/>
</dbReference>
<sequence>MWPRASWNICLPYGIWCGTFQDFNAKVLQSLTIPNVNANIQKKSNSASTDVIECITELETLFFAGDWSEVNVILPYACGDDCATNSDREVVNRDGYDIILMDEKLLAL</sequence>
<keyword evidence="2" id="KW-1185">Reference proteome</keyword>
<gene>
    <name evidence="1" type="ORF">ACH5RR_032627</name>
</gene>
<organism evidence="1 2">
    <name type="scientific">Cinchona calisaya</name>
    <dbReference type="NCBI Taxonomy" id="153742"/>
    <lineage>
        <taxon>Eukaryota</taxon>
        <taxon>Viridiplantae</taxon>
        <taxon>Streptophyta</taxon>
        <taxon>Embryophyta</taxon>
        <taxon>Tracheophyta</taxon>
        <taxon>Spermatophyta</taxon>
        <taxon>Magnoliopsida</taxon>
        <taxon>eudicotyledons</taxon>
        <taxon>Gunneridae</taxon>
        <taxon>Pentapetalae</taxon>
        <taxon>asterids</taxon>
        <taxon>lamiids</taxon>
        <taxon>Gentianales</taxon>
        <taxon>Rubiaceae</taxon>
        <taxon>Cinchonoideae</taxon>
        <taxon>Cinchoneae</taxon>
        <taxon>Cinchona</taxon>
    </lineage>
</organism>
<dbReference type="EMBL" id="JBJUIK010000013">
    <property type="protein sequence ID" value="KAL3507245.1"/>
    <property type="molecule type" value="Genomic_DNA"/>
</dbReference>
<proteinExistence type="predicted"/>